<evidence type="ECO:0000256" key="4">
    <source>
        <dbReference type="SAM" id="MobiDB-lite"/>
    </source>
</evidence>
<dbReference type="PROSITE" id="PS51253">
    <property type="entry name" value="HTH_CENPB"/>
    <property type="match status" value="1"/>
</dbReference>
<feature type="coiled-coil region" evidence="3">
    <location>
        <begin position="7"/>
        <end position="37"/>
    </location>
</feature>
<feature type="compositionally biased region" description="Low complexity" evidence="4">
    <location>
        <begin position="359"/>
        <end position="368"/>
    </location>
</feature>
<organism evidence="6 7">
    <name type="scientific">Petrolisthes manimaculis</name>
    <dbReference type="NCBI Taxonomy" id="1843537"/>
    <lineage>
        <taxon>Eukaryota</taxon>
        <taxon>Metazoa</taxon>
        <taxon>Ecdysozoa</taxon>
        <taxon>Arthropoda</taxon>
        <taxon>Crustacea</taxon>
        <taxon>Multicrustacea</taxon>
        <taxon>Malacostraca</taxon>
        <taxon>Eumalacostraca</taxon>
        <taxon>Eucarida</taxon>
        <taxon>Decapoda</taxon>
        <taxon>Pleocyemata</taxon>
        <taxon>Anomura</taxon>
        <taxon>Galatheoidea</taxon>
        <taxon>Porcellanidae</taxon>
        <taxon>Petrolisthes</taxon>
    </lineage>
</organism>
<feature type="domain" description="HTH CENPB-type" evidence="5">
    <location>
        <begin position="56"/>
        <end position="132"/>
    </location>
</feature>
<dbReference type="InterPro" id="IPR009057">
    <property type="entry name" value="Homeodomain-like_sf"/>
</dbReference>
<evidence type="ECO:0000313" key="7">
    <source>
        <dbReference type="Proteomes" id="UP001292094"/>
    </source>
</evidence>
<keyword evidence="7" id="KW-1185">Reference proteome</keyword>
<dbReference type="GO" id="GO:0005634">
    <property type="term" value="C:nucleus"/>
    <property type="evidence" value="ECO:0007669"/>
    <property type="project" value="UniProtKB-SubCell"/>
</dbReference>
<gene>
    <name evidence="6" type="ORF">Pmani_024543</name>
</gene>
<evidence type="ECO:0000259" key="5">
    <source>
        <dbReference type="PROSITE" id="PS51253"/>
    </source>
</evidence>
<accession>A0AAE1P900</accession>
<dbReference type="Gene3D" id="1.10.10.60">
    <property type="entry name" value="Homeodomain-like"/>
    <property type="match status" value="1"/>
</dbReference>
<proteinExistence type="predicted"/>
<dbReference type="InterPro" id="IPR050863">
    <property type="entry name" value="CenT-Element_Derived"/>
</dbReference>
<dbReference type="EMBL" id="JAWZYT010002582">
    <property type="protein sequence ID" value="KAK4303436.1"/>
    <property type="molecule type" value="Genomic_DNA"/>
</dbReference>
<evidence type="ECO:0000256" key="1">
    <source>
        <dbReference type="ARBA" id="ARBA00004123"/>
    </source>
</evidence>
<protein>
    <recommendedName>
        <fullName evidence="5">HTH CENPB-type domain-containing protein</fullName>
    </recommendedName>
</protein>
<name>A0AAE1P900_9EUCA</name>
<dbReference type="Proteomes" id="UP001292094">
    <property type="component" value="Unassembled WGS sequence"/>
</dbReference>
<feature type="compositionally biased region" description="Low complexity" evidence="4">
    <location>
        <begin position="331"/>
        <end position="345"/>
    </location>
</feature>
<comment type="subcellular location">
    <subcellularLocation>
        <location evidence="1">Nucleus</location>
    </subcellularLocation>
</comment>
<dbReference type="InterPro" id="IPR006600">
    <property type="entry name" value="HTH_CenpB_DNA-bd_dom"/>
</dbReference>
<dbReference type="PANTHER" id="PTHR19303">
    <property type="entry name" value="TRANSPOSON"/>
    <property type="match status" value="1"/>
</dbReference>
<evidence type="ECO:0000256" key="2">
    <source>
        <dbReference type="ARBA" id="ARBA00023125"/>
    </source>
</evidence>
<reference evidence="6" key="1">
    <citation type="submission" date="2023-11" db="EMBL/GenBank/DDBJ databases">
        <title>Genome assemblies of two species of porcelain crab, Petrolisthes cinctipes and Petrolisthes manimaculis (Anomura: Porcellanidae).</title>
        <authorList>
            <person name="Angst P."/>
        </authorList>
    </citation>
    <scope>NUCLEOTIDE SEQUENCE</scope>
    <source>
        <strain evidence="6">PB745_02</strain>
        <tissue evidence="6">Gill</tissue>
    </source>
</reference>
<dbReference type="SMART" id="SM00674">
    <property type="entry name" value="CENPB"/>
    <property type="match status" value="1"/>
</dbReference>
<dbReference type="SUPFAM" id="SSF46689">
    <property type="entry name" value="Homeodomain-like"/>
    <property type="match status" value="1"/>
</dbReference>
<evidence type="ECO:0000313" key="6">
    <source>
        <dbReference type="EMBL" id="KAK4303436.1"/>
    </source>
</evidence>
<feature type="coiled-coil region" evidence="3">
    <location>
        <begin position="226"/>
        <end position="253"/>
    </location>
</feature>
<dbReference type="GO" id="GO:0003677">
    <property type="term" value="F:DNA binding"/>
    <property type="evidence" value="ECO:0007669"/>
    <property type="project" value="UniProtKB-KW"/>
</dbReference>
<comment type="caution">
    <text evidence="6">The sequence shown here is derived from an EMBL/GenBank/DDBJ whole genome shotgun (WGS) entry which is preliminary data.</text>
</comment>
<dbReference type="AlphaFoldDB" id="A0AAE1P900"/>
<dbReference type="Pfam" id="PF03221">
    <property type="entry name" value="HTH_Tnp_Tc5"/>
    <property type="match status" value="1"/>
</dbReference>
<keyword evidence="2" id="KW-0238">DNA-binding</keyword>
<sequence>MNFEATLEGIKIKRQCLAEKREALQEEQRRRQEERERQVGLAWVVARNDHLIQSTIISKKRGKVIGEMETHLAVWMEDCIQKRKPLGLKMIQEKTLSLFNDLKDAYDEDVSFNASHGWFNRFKARNNLHKAKALKATENSEMTLREFWRSYNIYSAIKNIDASWREVTATSMNGVWKKLCPQFVNNFTGFGKVQEEVVSNLISMSEKLELDLDEQDFREFFDAHAQELTNDELKELEKRRKEVEEVEEEKVEMPTKHFQTKLMAQAFALVDEALEIFESQDLNEERHTKASSAVHDALKGYSVIYEEKRNAVTQSSLHRFFKRVNKRKETVQSTSQPVPSTSSTHTPRKLAKLPLIVASSPITDDPSPISSPPSSPYTPKSRT</sequence>
<dbReference type="PANTHER" id="PTHR19303:SF26">
    <property type="entry name" value="TIGGER TRANSPOSABLE ELEMENT-DERIVED PROTEIN 1"/>
    <property type="match status" value="1"/>
</dbReference>
<evidence type="ECO:0000256" key="3">
    <source>
        <dbReference type="SAM" id="Coils"/>
    </source>
</evidence>
<keyword evidence="3" id="KW-0175">Coiled coil</keyword>
<feature type="region of interest" description="Disordered" evidence="4">
    <location>
        <begin position="326"/>
        <end position="383"/>
    </location>
</feature>